<sequence>MELLKQSVYLPAFKAVKNEICKNHTLMTIEHIFQGSPWALKMFDSSTKIPEGVLLGTTAHLGNFDECLEVNVNEDWGSFKGQHCMASVTMNMSGFVREVKSWPFKWAVCIPSSCSAADLKAFLTTAFHFNINVDPLDCHIQGSRPFLPLDWVAITVLSFFGLLCVLSTGYDIFVTNPWNHRERLLIFSWYTNGKQLLSTKSSSSILECLHGIRFLSIIWIAFGHVNSAVIFLPQINLLNYARKLRDWGHVAAPGSLFAVDCFLLISGTLLCYTFMNMRKGMNFNLPVYVLHRYMRTTPLMAVLILVYTSLILHLGSGPMWDSYFHSTHVDICKRNWWTAIFHIQNYVHPTEMCLVESWYLSVDMQLYLCSALLLLPLHKKPKFGLILLEVVTAGSILSCFLELCLNNEVISLSNDVPSYSYAHTRAAPWFIGMNLGYYLSHTSQLRKNIAAGRRRGLSKKFVGVGWLLAFVCLAAPIFVQHQFVQEDFTPSRLETALFKTLSKPIWSLGISWIIFACVSGYGGPVNAFLSWKFFHPLSRLTYSIYLLHFSVIGIQLLPTKMLSHADDLSVVSVLFSTMVFTILLAIPASLTFEFPLSALLRVLSGKQKKWAPHEVSSASKQDDMTDNGAPHCVVIPGSNISHDMNTPMKYPSNLNILDGNYIHNRMQ</sequence>
<keyword evidence="1" id="KW-0812">Transmembrane</keyword>
<evidence type="ECO:0000313" key="3">
    <source>
        <dbReference type="EMBL" id="PNF44092.1"/>
    </source>
</evidence>
<feature type="transmembrane region" description="Helical" evidence="1">
    <location>
        <begin position="578"/>
        <end position="600"/>
    </location>
</feature>
<evidence type="ECO:0000259" key="2">
    <source>
        <dbReference type="SMART" id="SM00703"/>
    </source>
</evidence>
<feature type="transmembrane region" description="Helical" evidence="1">
    <location>
        <begin position="296"/>
        <end position="315"/>
    </location>
</feature>
<organism evidence="3 4">
    <name type="scientific">Cryptotermes secundus</name>
    <dbReference type="NCBI Taxonomy" id="105785"/>
    <lineage>
        <taxon>Eukaryota</taxon>
        <taxon>Metazoa</taxon>
        <taxon>Ecdysozoa</taxon>
        <taxon>Arthropoda</taxon>
        <taxon>Hexapoda</taxon>
        <taxon>Insecta</taxon>
        <taxon>Pterygota</taxon>
        <taxon>Neoptera</taxon>
        <taxon>Polyneoptera</taxon>
        <taxon>Dictyoptera</taxon>
        <taxon>Blattodea</taxon>
        <taxon>Blattoidea</taxon>
        <taxon>Termitoidae</taxon>
        <taxon>Kalotermitidae</taxon>
        <taxon>Cryptotermitinae</taxon>
        <taxon>Cryptotermes</taxon>
    </lineage>
</organism>
<feature type="domain" description="Nose resistant-to-fluoxetine protein N-terminal" evidence="2">
    <location>
        <begin position="18"/>
        <end position="140"/>
    </location>
</feature>
<feature type="transmembrane region" description="Helical" evidence="1">
    <location>
        <begin position="504"/>
        <end position="528"/>
    </location>
</feature>
<feature type="transmembrane region" description="Helical" evidence="1">
    <location>
        <begin position="255"/>
        <end position="275"/>
    </location>
</feature>
<reference evidence="3 4" key="1">
    <citation type="submission" date="2017-12" db="EMBL/GenBank/DDBJ databases">
        <title>Hemimetabolous genomes reveal molecular basis of termite eusociality.</title>
        <authorList>
            <person name="Harrison M.C."/>
            <person name="Jongepier E."/>
            <person name="Robertson H.M."/>
            <person name="Arning N."/>
            <person name="Bitard-Feildel T."/>
            <person name="Chao H."/>
            <person name="Childers C.P."/>
            <person name="Dinh H."/>
            <person name="Doddapaneni H."/>
            <person name="Dugan S."/>
            <person name="Gowin J."/>
            <person name="Greiner C."/>
            <person name="Han Y."/>
            <person name="Hu H."/>
            <person name="Hughes D.S.T."/>
            <person name="Huylmans A.-K."/>
            <person name="Kemena C."/>
            <person name="Kremer L.P.M."/>
            <person name="Lee S.L."/>
            <person name="Lopez-Ezquerra A."/>
            <person name="Mallet L."/>
            <person name="Monroy-Kuhn J.M."/>
            <person name="Moser A."/>
            <person name="Murali S.C."/>
            <person name="Muzny D.M."/>
            <person name="Otani S."/>
            <person name="Piulachs M.-D."/>
            <person name="Poelchau M."/>
            <person name="Qu J."/>
            <person name="Schaub F."/>
            <person name="Wada-Katsumata A."/>
            <person name="Worley K.C."/>
            <person name="Xie Q."/>
            <person name="Ylla G."/>
            <person name="Poulsen M."/>
            <person name="Gibbs R.A."/>
            <person name="Schal C."/>
            <person name="Richards S."/>
            <person name="Belles X."/>
            <person name="Korb J."/>
            <person name="Bornberg-Bauer E."/>
        </authorList>
    </citation>
    <scope>NUCLEOTIDE SEQUENCE [LARGE SCALE GENOMIC DNA]</scope>
    <source>
        <tissue evidence="3">Whole body</tissue>
    </source>
</reference>
<name>A0A2J7RTD3_9NEOP</name>
<evidence type="ECO:0000313" key="4">
    <source>
        <dbReference type="Proteomes" id="UP000235965"/>
    </source>
</evidence>
<keyword evidence="4" id="KW-1185">Reference proteome</keyword>
<dbReference type="InterPro" id="IPR006621">
    <property type="entry name" value="Nose-resist-to-fluoxetine_N"/>
</dbReference>
<dbReference type="GO" id="GO:0016747">
    <property type="term" value="F:acyltransferase activity, transferring groups other than amino-acyl groups"/>
    <property type="evidence" value="ECO:0007669"/>
    <property type="project" value="InterPro"/>
</dbReference>
<dbReference type="InParanoid" id="A0A2J7RTD3"/>
<evidence type="ECO:0000256" key="1">
    <source>
        <dbReference type="SAM" id="Phobius"/>
    </source>
</evidence>
<accession>A0A2J7RTD3</accession>
<feature type="transmembrane region" description="Helical" evidence="1">
    <location>
        <begin position="461"/>
        <end position="484"/>
    </location>
</feature>
<dbReference type="Pfam" id="PF20146">
    <property type="entry name" value="NRF"/>
    <property type="match status" value="1"/>
</dbReference>
<feature type="transmembrane region" description="Helical" evidence="1">
    <location>
        <begin position="151"/>
        <end position="173"/>
    </location>
</feature>
<dbReference type="OrthoDB" id="118951at2759"/>
<proteinExistence type="predicted"/>
<dbReference type="EMBL" id="NEVH01000006">
    <property type="protein sequence ID" value="PNF44092.1"/>
    <property type="molecule type" value="Genomic_DNA"/>
</dbReference>
<feature type="transmembrane region" description="Helical" evidence="1">
    <location>
        <begin position="423"/>
        <end position="440"/>
    </location>
</feature>
<protein>
    <recommendedName>
        <fullName evidence="2">Nose resistant-to-fluoxetine protein N-terminal domain-containing protein</fullName>
    </recommendedName>
</protein>
<comment type="caution">
    <text evidence="3">The sequence shown here is derived from an EMBL/GenBank/DDBJ whole genome shotgun (WGS) entry which is preliminary data.</text>
</comment>
<keyword evidence="1" id="KW-1133">Transmembrane helix</keyword>
<keyword evidence="1" id="KW-0472">Membrane</keyword>
<dbReference type="SMART" id="SM00703">
    <property type="entry name" value="NRF"/>
    <property type="match status" value="1"/>
</dbReference>
<dbReference type="PANTHER" id="PTHR11161:SF0">
    <property type="entry name" value="O-ACYLTRANSFERASE LIKE PROTEIN"/>
    <property type="match status" value="1"/>
</dbReference>
<dbReference type="Pfam" id="PF01757">
    <property type="entry name" value="Acyl_transf_3"/>
    <property type="match status" value="1"/>
</dbReference>
<dbReference type="PANTHER" id="PTHR11161">
    <property type="entry name" value="O-ACYLTRANSFERASE"/>
    <property type="match status" value="1"/>
</dbReference>
<gene>
    <name evidence="3" type="ORF">B7P43_G16236</name>
</gene>
<feature type="transmembrane region" description="Helical" evidence="1">
    <location>
        <begin position="214"/>
        <end position="235"/>
    </location>
</feature>
<dbReference type="AlphaFoldDB" id="A0A2J7RTD3"/>
<dbReference type="InterPro" id="IPR002656">
    <property type="entry name" value="Acyl_transf_3_dom"/>
</dbReference>
<dbReference type="InterPro" id="IPR052728">
    <property type="entry name" value="O2_lipid_transport_reg"/>
</dbReference>
<dbReference type="Proteomes" id="UP000235965">
    <property type="component" value="Unassembled WGS sequence"/>
</dbReference>
<feature type="transmembrane region" description="Helical" evidence="1">
    <location>
        <begin position="358"/>
        <end position="377"/>
    </location>
</feature>
<feature type="transmembrane region" description="Helical" evidence="1">
    <location>
        <begin position="384"/>
        <end position="403"/>
    </location>
</feature>
<feature type="transmembrane region" description="Helical" evidence="1">
    <location>
        <begin position="540"/>
        <end position="558"/>
    </location>
</feature>